<evidence type="ECO:0000313" key="2">
    <source>
        <dbReference type="EMBL" id="KAF6172091.1"/>
    </source>
</evidence>
<evidence type="ECO:0000256" key="1">
    <source>
        <dbReference type="SAM" id="SignalP"/>
    </source>
</evidence>
<evidence type="ECO:0000313" key="3">
    <source>
        <dbReference type="Proteomes" id="UP000541444"/>
    </source>
</evidence>
<dbReference type="AlphaFoldDB" id="A0A7J7NY00"/>
<reference evidence="2 3" key="1">
    <citation type="journal article" date="2020" name="IScience">
        <title>Genome Sequencing of the Endangered Kingdonia uniflora (Circaeasteraceae, Ranunculales) Reveals Potential Mechanisms of Evolutionary Specialization.</title>
        <authorList>
            <person name="Sun Y."/>
            <person name="Deng T."/>
            <person name="Zhang A."/>
            <person name="Moore M.J."/>
            <person name="Landis J.B."/>
            <person name="Lin N."/>
            <person name="Zhang H."/>
            <person name="Zhang X."/>
            <person name="Huang J."/>
            <person name="Zhang X."/>
            <person name="Sun H."/>
            <person name="Wang H."/>
        </authorList>
    </citation>
    <scope>NUCLEOTIDE SEQUENCE [LARGE SCALE GENOMIC DNA]</scope>
    <source>
        <strain evidence="2">TB1705</strain>
        <tissue evidence="2">Leaf</tissue>
    </source>
</reference>
<feature type="signal peptide" evidence="1">
    <location>
        <begin position="1"/>
        <end position="19"/>
    </location>
</feature>
<feature type="non-terminal residue" evidence="2">
    <location>
        <position position="62"/>
    </location>
</feature>
<name>A0A7J7NY00_9MAGN</name>
<gene>
    <name evidence="2" type="ORF">GIB67_029509</name>
</gene>
<comment type="caution">
    <text evidence="2">The sequence shown here is derived from an EMBL/GenBank/DDBJ whole genome shotgun (WGS) entry which is preliminary data.</text>
</comment>
<sequence>MASFVLVFLLFLLFGSSYAQLSSTFYVTLSTTVIHPSIHPSIVCICHCYLYPQSVVYTFCIY</sequence>
<proteinExistence type="predicted"/>
<keyword evidence="1" id="KW-0732">Signal</keyword>
<feature type="chain" id="PRO_5029828605" evidence="1">
    <location>
        <begin position="20"/>
        <end position="62"/>
    </location>
</feature>
<keyword evidence="3" id="KW-1185">Reference proteome</keyword>
<protein>
    <submittedName>
        <fullName evidence="2">Uncharacterized protein</fullName>
    </submittedName>
</protein>
<organism evidence="2 3">
    <name type="scientific">Kingdonia uniflora</name>
    <dbReference type="NCBI Taxonomy" id="39325"/>
    <lineage>
        <taxon>Eukaryota</taxon>
        <taxon>Viridiplantae</taxon>
        <taxon>Streptophyta</taxon>
        <taxon>Embryophyta</taxon>
        <taxon>Tracheophyta</taxon>
        <taxon>Spermatophyta</taxon>
        <taxon>Magnoliopsida</taxon>
        <taxon>Ranunculales</taxon>
        <taxon>Circaeasteraceae</taxon>
        <taxon>Kingdonia</taxon>
    </lineage>
</organism>
<dbReference type="Proteomes" id="UP000541444">
    <property type="component" value="Unassembled WGS sequence"/>
</dbReference>
<accession>A0A7J7NY00</accession>
<dbReference type="EMBL" id="JACGCM010000445">
    <property type="protein sequence ID" value="KAF6172091.1"/>
    <property type="molecule type" value="Genomic_DNA"/>
</dbReference>